<evidence type="ECO:0000256" key="6">
    <source>
        <dbReference type="ARBA" id="ARBA00023315"/>
    </source>
</evidence>
<comment type="subcellular location">
    <subcellularLocation>
        <location evidence="1">Membrane</location>
        <topology evidence="1">Multi-pass membrane protein</topology>
    </subcellularLocation>
</comment>
<evidence type="ECO:0000313" key="9">
    <source>
        <dbReference type="EMBL" id="KYQ89380.1"/>
    </source>
</evidence>
<dbReference type="InterPro" id="IPR001594">
    <property type="entry name" value="Palmitoyltrfase_DHHC"/>
</dbReference>
<keyword evidence="3 7" id="KW-0812">Transmembrane</keyword>
<dbReference type="Pfam" id="PF01529">
    <property type="entry name" value="DHHC"/>
    <property type="match status" value="1"/>
</dbReference>
<keyword evidence="5 7" id="KW-0472">Membrane</keyword>
<protein>
    <recommendedName>
        <fullName evidence="7">Palmitoyltransferase</fullName>
        <ecNumber evidence="7">2.3.1.225</ecNumber>
    </recommendedName>
</protein>
<dbReference type="PROSITE" id="PS50216">
    <property type="entry name" value="DHHC"/>
    <property type="match status" value="1"/>
</dbReference>
<feature type="transmembrane region" description="Helical" evidence="7">
    <location>
        <begin position="99"/>
        <end position="117"/>
    </location>
</feature>
<organism evidence="9 10">
    <name type="scientific">Tieghemostelium lacteum</name>
    <name type="common">Slime mold</name>
    <name type="synonym">Dictyostelium lacteum</name>
    <dbReference type="NCBI Taxonomy" id="361077"/>
    <lineage>
        <taxon>Eukaryota</taxon>
        <taxon>Amoebozoa</taxon>
        <taxon>Evosea</taxon>
        <taxon>Eumycetozoa</taxon>
        <taxon>Dictyostelia</taxon>
        <taxon>Dictyosteliales</taxon>
        <taxon>Raperosteliaceae</taxon>
        <taxon>Tieghemostelium</taxon>
    </lineage>
</organism>
<dbReference type="OrthoDB" id="9909019at2759"/>
<dbReference type="EMBL" id="LODT01000041">
    <property type="protein sequence ID" value="KYQ89380.1"/>
    <property type="molecule type" value="Genomic_DNA"/>
</dbReference>
<evidence type="ECO:0000259" key="8">
    <source>
        <dbReference type="Pfam" id="PF01529"/>
    </source>
</evidence>
<keyword evidence="6 7" id="KW-0012">Acyltransferase</keyword>
<comment type="caution">
    <text evidence="9">The sequence shown here is derived from an EMBL/GenBank/DDBJ whole genome shotgun (WGS) entry which is preliminary data.</text>
</comment>
<sequence length="328" mass="37685">MSLISTNFCFKNNHGYGLGSKFINTNIKKHNSNNSIGISGLDSSNSSSSSNNSMKTNTTIIARFGYQTIVILLIIVCYVYILNFAIFPQIETTEYKGRINGILSSILTVLILSNYYLASTTNPGSYKDTLSPSYYLVHPPSEDVEKRFCNKCNEQKVERAHHCRYCNRCVLRMDHHCLWLQNCVGLFNQKYFVLFLWYSSISIIYFFYLLIDRSLEIVSTHALEHTLPEIDIFQLILLGMLIIVLVVAVITLVSLLFNQLWMITKNVTTIEIEDAKRKGSVLHYKKYDRSILNNYIQIFGDPSIFWLLPTSPKNNKQFNSKKGDIFIV</sequence>
<evidence type="ECO:0000256" key="1">
    <source>
        <dbReference type="ARBA" id="ARBA00004141"/>
    </source>
</evidence>
<feature type="transmembrane region" description="Helical" evidence="7">
    <location>
        <begin position="64"/>
        <end position="87"/>
    </location>
</feature>
<dbReference type="InterPro" id="IPR039859">
    <property type="entry name" value="PFA4/ZDH16/20/ERF2-like"/>
</dbReference>
<reference evidence="9 10" key="1">
    <citation type="submission" date="2015-12" db="EMBL/GenBank/DDBJ databases">
        <title>Dictyostelia acquired genes for synthesis and detection of signals that induce cell-type specialization by lateral gene transfer from prokaryotes.</title>
        <authorList>
            <person name="Gloeckner G."/>
            <person name="Schaap P."/>
        </authorList>
    </citation>
    <scope>NUCLEOTIDE SEQUENCE [LARGE SCALE GENOMIC DNA]</scope>
    <source>
        <strain evidence="9 10">TK</strain>
    </source>
</reference>
<dbReference type="PANTHER" id="PTHR12246">
    <property type="entry name" value="PALMITOYLTRANSFERASE ZDHHC16"/>
    <property type="match status" value="1"/>
</dbReference>
<comment type="similarity">
    <text evidence="7">Belongs to the DHHC palmitoyltransferase family.</text>
</comment>
<dbReference type="GO" id="GO:0016020">
    <property type="term" value="C:membrane"/>
    <property type="evidence" value="ECO:0007669"/>
    <property type="project" value="UniProtKB-SubCell"/>
</dbReference>
<feature type="transmembrane region" description="Helical" evidence="7">
    <location>
        <begin position="191"/>
        <end position="211"/>
    </location>
</feature>
<evidence type="ECO:0000256" key="5">
    <source>
        <dbReference type="ARBA" id="ARBA00023136"/>
    </source>
</evidence>
<accession>A0A151Z5Z4</accession>
<feature type="transmembrane region" description="Helical" evidence="7">
    <location>
        <begin position="231"/>
        <end position="257"/>
    </location>
</feature>
<dbReference type="STRING" id="361077.A0A151Z5Z4"/>
<comment type="domain">
    <text evidence="7">The DHHC domain is required for palmitoyltransferase activity.</text>
</comment>
<comment type="catalytic activity">
    <reaction evidence="7">
        <text>L-cysteinyl-[protein] + hexadecanoyl-CoA = S-hexadecanoyl-L-cysteinyl-[protein] + CoA</text>
        <dbReference type="Rhea" id="RHEA:36683"/>
        <dbReference type="Rhea" id="RHEA-COMP:10131"/>
        <dbReference type="Rhea" id="RHEA-COMP:11032"/>
        <dbReference type="ChEBI" id="CHEBI:29950"/>
        <dbReference type="ChEBI" id="CHEBI:57287"/>
        <dbReference type="ChEBI" id="CHEBI:57379"/>
        <dbReference type="ChEBI" id="CHEBI:74151"/>
        <dbReference type="EC" id="2.3.1.225"/>
    </reaction>
</comment>
<evidence type="ECO:0000256" key="7">
    <source>
        <dbReference type="RuleBase" id="RU079119"/>
    </source>
</evidence>
<evidence type="ECO:0000256" key="3">
    <source>
        <dbReference type="ARBA" id="ARBA00022692"/>
    </source>
</evidence>
<name>A0A151Z5Z4_TIELA</name>
<keyword evidence="2 7" id="KW-0808">Transferase</keyword>
<dbReference type="EC" id="2.3.1.225" evidence="7"/>
<dbReference type="GO" id="GO:0019706">
    <property type="term" value="F:protein-cysteine S-palmitoyltransferase activity"/>
    <property type="evidence" value="ECO:0007669"/>
    <property type="project" value="UniProtKB-EC"/>
</dbReference>
<evidence type="ECO:0000313" key="10">
    <source>
        <dbReference type="Proteomes" id="UP000076078"/>
    </source>
</evidence>
<dbReference type="OMA" id="WENFKMI"/>
<dbReference type="FunCoup" id="A0A151Z5Z4">
    <property type="interactions" value="8"/>
</dbReference>
<proteinExistence type="inferred from homology"/>
<dbReference type="AlphaFoldDB" id="A0A151Z5Z4"/>
<dbReference type="Proteomes" id="UP000076078">
    <property type="component" value="Unassembled WGS sequence"/>
</dbReference>
<keyword evidence="4 7" id="KW-1133">Transmembrane helix</keyword>
<dbReference type="InParanoid" id="A0A151Z5Z4"/>
<evidence type="ECO:0000256" key="4">
    <source>
        <dbReference type="ARBA" id="ARBA00022989"/>
    </source>
</evidence>
<keyword evidence="10" id="KW-1185">Reference proteome</keyword>
<gene>
    <name evidence="9" type="ORF">DLAC_10041</name>
</gene>
<evidence type="ECO:0000256" key="2">
    <source>
        <dbReference type="ARBA" id="ARBA00022679"/>
    </source>
</evidence>
<feature type="domain" description="Palmitoyltransferase DHHC" evidence="8">
    <location>
        <begin position="145"/>
        <end position="272"/>
    </location>
</feature>